<dbReference type="Pfam" id="PF00001">
    <property type="entry name" value="7tm_1"/>
    <property type="match status" value="1"/>
</dbReference>
<evidence type="ECO:0000256" key="8">
    <source>
        <dbReference type="ARBA" id="ARBA00023224"/>
    </source>
</evidence>
<evidence type="ECO:0000256" key="7">
    <source>
        <dbReference type="ARBA" id="ARBA00023170"/>
    </source>
</evidence>
<sequence length="480" mass="55019">MDFAKQLQRLLTIGNSTLDPPSREDNNSYSKLLKISLANVLKNLGDKSANNETSKLQEGNGKPHQQFTIEDTVLIVAYIIIVIVSLFGNMLVCYVIMKNKRMRTVTNMMIMNLAAADITITILNIPFNIARHVYDEWPFGNAMCKVVNFSLMVSVYVSTFTLTSIALDRHQVIMYPLKSRISLLQGLLIIIGIWTIACILALPFALFAEVEATSFIIYKVDRCKLNYPEPSVEFEQYLTLLTIFAQYCLPLCIITIAYSRIAYKLYNRRTLGDMTDDQHVYQTKVKKKTIKMLIMVVLIFALCWMPLNLYHILTDFHHDNYRFRHNSTAFFVCHWIAMSSVGYNPFIYCWLNDTFRAEVKSRFNICMDDKIKKTHPCVEGDSALVRPRSRLYKGSRSFGSDNFMTKRTSDPRSDINARETLIRACANSPRLADLYGIFGEKENVDVLRCSIIPSRPPGICRSLTSCRDEHFAADMRSSHL</sequence>
<dbReference type="SMART" id="SM01381">
    <property type="entry name" value="7TM_GPCR_Srsx"/>
    <property type="match status" value="1"/>
</dbReference>
<feature type="transmembrane region" description="Helical" evidence="10">
    <location>
        <begin position="75"/>
        <end position="97"/>
    </location>
</feature>
<keyword evidence="4 10" id="KW-1133">Transmembrane helix</keyword>
<dbReference type="OrthoDB" id="10037617at2759"/>
<dbReference type="SUPFAM" id="SSF81321">
    <property type="entry name" value="Family A G protein-coupled receptor-like"/>
    <property type="match status" value="1"/>
</dbReference>
<accession>A0A8S4NLU4</accession>
<dbReference type="InterPro" id="IPR017452">
    <property type="entry name" value="GPCR_Rhodpsn_7TM"/>
</dbReference>
<gene>
    <name evidence="12" type="ORF">OFUS_LOCUS9090</name>
</gene>
<feature type="domain" description="G-protein coupled receptors family 1 profile" evidence="11">
    <location>
        <begin position="88"/>
        <end position="348"/>
    </location>
</feature>
<evidence type="ECO:0000256" key="9">
    <source>
        <dbReference type="RuleBase" id="RU000688"/>
    </source>
</evidence>
<keyword evidence="5 9" id="KW-0297">G-protein coupled receptor</keyword>
<keyword evidence="6 10" id="KW-0472">Membrane</keyword>
<comment type="similarity">
    <text evidence="2 9">Belongs to the G-protein coupled receptor 1 family.</text>
</comment>
<evidence type="ECO:0000313" key="13">
    <source>
        <dbReference type="Proteomes" id="UP000749559"/>
    </source>
</evidence>
<feature type="transmembrane region" description="Helical" evidence="10">
    <location>
        <begin position="237"/>
        <end position="259"/>
    </location>
</feature>
<feature type="transmembrane region" description="Helical" evidence="10">
    <location>
        <begin position="187"/>
        <end position="208"/>
    </location>
</feature>
<keyword evidence="7 9" id="KW-0675">Receptor</keyword>
<dbReference type="PRINTS" id="PR01012">
    <property type="entry name" value="NRPEPTIDEYR"/>
</dbReference>
<protein>
    <recommendedName>
        <fullName evidence="11">G-protein coupled receptors family 1 profile domain-containing protein</fullName>
    </recommendedName>
</protein>
<dbReference type="GO" id="GO:0005886">
    <property type="term" value="C:plasma membrane"/>
    <property type="evidence" value="ECO:0007669"/>
    <property type="project" value="TreeGrafter"/>
</dbReference>
<dbReference type="InterPro" id="IPR000276">
    <property type="entry name" value="GPCR_Rhodpsn"/>
</dbReference>
<evidence type="ECO:0000256" key="6">
    <source>
        <dbReference type="ARBA" id="ARBA00023136"/>
    </source>
</evidence>
<evidence type="ECO:0000259" key="11">
    <source>
        <dbReference type="PROSITE" id="PS50262"/>
    </source>
</evidence>
<organism evidence="12 13">
    <name type="scientific">Owenia fusiformis</name>
    <name type="common">Polychaete worm</name>
    <dbReference type="NCBI Taxonomy" id="6347"/>
    <lineage>
        <taxon>Eukaryota</taxon>
        <taxon>Metazoa</taxon>
        <taxon>Spiralia</taxon>
        <taxon>Lophotrochozoa</taxon>
        <taxon>Annelida</taxon>
        <taxon>Polychaeta</taxon>
        <taxon>Sedentaria</taxon>
        <taxon>Canalipalpata</taxon>
        <taxon>Sabellida</taxon>
        <taxon>Oweniida</taxon>
        <taxon>Oweniidae</taxon>
        <taxon>Owenia</taxon>
    </lineage>
</organism>
<feature type="transmembrane region" description="Helical" evidence="10">
    <location>
        <begin position="329"/>
        <end position="351"/>
    </location>
</feature>
<evidence type="ECO:0000256" key="3">
    <source>
        <dbReference type="ARBA" id="ARBA00022692"/>
    </source>
</evidence>
<feature type="transmembrane region" description="Helical" evidence="10">
    <location>
        <begin position="292"/>
        <end position="309"/>
    </location>
</feature>
<evidence type="ECO:0000256" key="4">
    <source>
        <dbReference type="ARBA" id="ARBA00022989"/>
    </source>
</evidence>
<dbReference type="FunFam" id="1.20.1070.10:FF:000291">
    <property type="entry name" value="Predicted protein"/>
    <property type="match status" value="1"/>
</dbReference>
<dbReference type="PANTHER" id="PTHR24235">
    <property type="entry name" value="NEUROPEPTIDE Y RECEPTOR"/>
    <property type="match status" value="1"/>
</dbReference>
<dbReference type="GO" id="GO:0042923">
    <property type="term" value="F:neuropeptide binding"/>
    <property type="evidence" value="ECO:0007669"/>
    <property type="project" value="TreeGrafter"/>
</dbReference>
<dbReference type="InterPro" id="IPR000611">
    <property type="entry name" value="NPY_rcpt"/>
</dbReference>
<dbReference type="Proteomes" id="UP000749559">
    <property type="component" value="Unassembled WGS sequence"/>
</dbReference>
<evidence type="ECO:0000256" key="10">
    <source>
        <dbReference type="SAM" id="Phobius"/>
    </source>
</evidence>
<name>A0A8S4NLU4_OWEFU</name>
<dbReference type="PROSITE" id="PS00237">
    <property type="entry name" value="G_PROTEIN_RECEP_F1_1"/>
    <property type="match status" value="1"/>
</dbReference>
<dbReference type="EMBL" id="CAIIXF020000005">
    <property type="protein sequence ID" value="CAH1782668.1"/>
    <property type="molecule type" value="Genomic_DNA"/>
</dbReference>
<keyword evidence="8 9" id="KW-0807">Transducer</keyword>
<dbReference type="PROSITE" id="PS50262">
    <property type="entry name" value="G_PROTEIN_RECEP_F1_2"/>
    <property type="match status" value="1"/>
</dbReference>
<comment type="caution">
    <text evidence="12">The sequence shown here is derived from an EMBL/GenBank/DDBJ whole genome shotgun (WGS) entry which is preliminary data.</text>
</comment>
<feature type="transmembrane region" description="Helical" evidence="10">
    <location>
        <begin position="109"/>
        <end position="129"/>
    </location>
</feature>
<dbReference type="GO" id="GO:0004983">
    <property type="term" value="F:neuropeptide Y receptor activity"/>
    <property type="evidence" value="ECO:0007669"/>
    <property type="project" value="InterPro"/>
</dbReference>
<reference evidence="12" key="1">
    <citation type="submission" date="2022-03" db="EMBL/GenBank/DDBJ databases">
        <authorList>
            <person name="Martin C."/>
        </authorList>
    </citation>
    <scope>NUCLEOTIDE SEQUENCE</scope>
</reference>
<dbReference type="Gene3D" id="1.20.1070.10">
    <property type="entry name" value="Rhodopsin 7-helix transmembrane proteins"/>
    <property type="match status" value="1"/>
</dbReference>
<dbReference type="PANTHER" id="PTHR24235:SF29">
    <property type="entry name" value="GH23382P"/>
    <property type="match status" value="1"/>
</dbReference>
<evidence type="ECO:0000256" key="1">
    <source>
        <dbReference type="ARBA" id="ARBA00004141"/>
    </source>
</evidence>
<evidence type="ECO:0000256" key="5">
    <source>
        <dbReference type="ARBA" id="ARBA00023040"/>
    </source>
</evidence>
<feature type="transmembrane region" description="Helical" evidence="10">
    <location>
        <begin position="149"/>
        <end position="167"/>
    </location>
</feature>
<keyword evidence="13" id="KW-1185">Reference proteome</keyword>
<dbReference type="PRINTS" id="PR00237">
    <property type="entry name" value="GPCRRHODOPSN"/>
</dbReference>
<dbReference type="GO" id="GO:0043005">
    <property type="term" value="C:neuron projection"/>
    <property type="evidence" value="ECO:0007669"/>
    <property type="project" value="TreeGrafter"/>
</dbReference>
<comment type="subcellular location">
    <subcellularLocation>
        <location evidence="1">Membrane</location>
        <topology evidence="1">Multi-pass membrane protein</topology>
    </subcellularLocation>
</comment>
<keyword evidence="3 9" id="KW-0812">Transmembrane</keyword>
<proteinExistence type="inferred from homology"/>
<evidence type="ECO:0000313" key="12">
    <source>
        <dbReference type="EMBL" id="CAH1782668.1"/>
    </source>
</evidence>
<evidence type="ECO:0000256" key="2">
    <source>
        <dbReference type="ARBA" id="ARBA00010663"/>
    </source>
</evidence>
<dbReference type="AlphaFoldDB" id="A0A8S4NLU4"/>